<dbReference type="NCBIfam" id="TIGR04183">
    <property type="entry name" value="Por_Secre_tail"/>
    <property type="match status" value="1"/>
</dbReference>
<sequence>MKQKFIFSFFSRKNKVSKFLVILLCLGNTMVQGQDWEQMGTDINGVNNGDHSGVSVSMSNDGQTIAIGSFSNQDNSTTTGHVRIFSHTGIDWVIKGDPITGLDTERGVGSSVSLSGDGNRIAICITSDGTPARNGKIRIFDWNGTSWGQVGNDLLWHGGSVWMGSVALSNNGQVVAVGDYSYSTSEDFSGQVRLYTLNGNTWQQRGSSITGTAGGLTGSALSISNDGDVFATNLQDEIQVYRWNETDYVPKGTILNPFSLKHVTLNGNGNWAAVSGENANGETENKGAIQVYKWDGSSWKPEGIPIQGEPESRFGHALSFSDDAQVLAISSISNMETTSPGHVRVFVQNGSNWEQTGNTIIGPQFLDYYGNSISLNARGNIIGIGAPGYLVSNYGFKDRTQVFRNDEVMSVPEVNQPEFALYPNPTTSNFTIELGKEYSNVSIQILDMLGTVISSTNYKFVKSIEAQINGPTGTYFVNVGTSEGFSKSFKFIKN</sequence>
<dbReference type="PANTHER" id="PTHR36220:SF1">
    <property type="entry name" value="GAMMA TUBULIN COMPLEX COMPONENT C-TERMINAL DOMAIN-CONTAINING PROTEIN"/>
    <property type="match status" value="1"/>
</dbReference>
<gene>
    <name evidence="4" type="ORF">H3Z82_04895</name>
</gene>
<dbReference type="AlphaFoldDB" id="A0A7W2M3K1"/>
<dbReference type="EMBL" id="JACGLT010000003">
    <property type="protein sequence ID" value="MBA6152058.1"/>
    <property type="molecule type" value="Genomic_DNA"/>
</dbReference>
<keyword evidence="1 2" id="KW-0732">Signal</keyword>
<name>A0A7W2M3K1_9FLAO</name>
<dbReference type="InterPro" id="IPR026444">
    <property type="entry name" value="Secre_tail"/>
</dbReference>
<evidence type="ECO:0000259" key="3">
    <source>
        <dbReference type="Pfam" id="PF18962"/>
    </source>
</evidence>
<keyword evidence="5" id="KW-1185">Reference proteome</keyword>
<dbReference type="SUPFAM" id="SSF50969">
    <property type="entry name" value="YVTN repeat-like/Quinoprotein amine dehydrogenase"/>
    <property type="match status" value="1"/>
</dbReference>
<dbReference type="Pfam" id="PF18962">
    <property type="entry name" value="Por_Secre_tail"/>
    <property type="match status" value="1"/>
</dbReference>
<dbReference type="Gene3D" id="2.130.10.10">
    <property type="entry name" value="YVTN repeat-like/Quinoprotein amine dehydrogenase"/>
    <property type="match status" value="1"/>
</dbReference>
<comment type="caution">
    <text evidence="4">The sequence shown here is derived from an EMBL/GenBank/DDBJ whole genome shotgun (WGS) entry which is preliminary data.</text>
</comment>
<dbReference type="PANTHER" id="PTHR36220">
    <property type="entry name" value="UNNAMED PRODUCT"/>
    <property type="match status" value="1"/>
</dbReference>
<feature type="chain" id="PRO_5031411663" evidence="2">
    <location>
        <begin position="34"/>
        <end position="494"/>
    </location>
</feature>
<evidence type="ECO:0000256" key="1">
    <source>
        <dbReference type="ARBA" id="ARBA00022729"/>
    </source>
</evidence>
<dbReference type="InterPro" id="IPR015943">
    <property type="entry name" value="WD40/YVTN_repeat-like_dom_sf"/>
</dbReference>
<feature type="domain" description="Secretion system C-terminal sorting" evidence="3">
    <location>
        <begin position="421"/>
        <end position="484"/>
    </location>
</feature>
<dbReference type="RefSeq" id="WP_182203153.1">
    <property type="nucleotide sequence ID" value="NZ_JACGLT010000003.1"/>
</dbReference>
<evidence type="ECO:0000313" key="4">
    <source>
        <dbReference type="EMBL" id="MBA6152058.1"/>
    </source>
</evidence>
<dbReference type="InterPro" id="IPR011044">
    <property type="entry name" value="Quino_amine_DH_bsu"/>
</dbReference>
<proteinExistence type="predicted"/>
<organism evidence="4 5">
    <name type="scientific">Gelidibacter maritimus</name>
    <dbReference type="NCBI Taxonomy" id="2761487"/>
    <lineage>
        <taxon>Bacteria</taxon>
        <taxon>Pseudomonadati</taxon>
        <taxon>Bacteroidota</taxon>
        <taxon>Flavobacteriia</taxon>
        <taxon>Flavobacteriales</taxon>
        <taxon>Flavobacteriaceae</taxon>
        <taxon>Gelidibacter</taxon>
    </lineage>
</organism>
<evidence type="ECO:0000313" key="5">
    <source>
        <dbReference type="Proteomes" id="UP000541857"/>
    </source>
</evidence>
<dbReference type="Proteomes" id="UP000541857">
    <property type="component" value="Unassembled WGS sequence"/>
</dbReference>
<accession>A0A7W2M3K1</accession>
<reference evidence="4 5" key="1">
    <citation type="submission" date="2020-07" db="EMBL/GenBank/DDBJ databases">
        <title>Bacterium isolated from marine sediment.</title>
        <authorList>
            <person name="Shang D."/>
        </authorList>
    </citation>
    <scope>NUCLEOTIDE SEQUENCE [LARGE SCALE GENOMIC DNA]</scope>
    <source>
        <strain evidence="4 5">F6074</strain>
    </source>
</reference>
<protein>
    <submittedName>
        <fullName evidence="4">T9SS type A sorting domain-containing protein</fullName>
    </submittedName>
</protein>
<feature type="signal peptide" evidence="2">
    <location>
        <begin position="1"/>
        <end position="33"/>
    </location>
</feature>
<evidence type="ECO:0000256" key="2">
    <source>
        <dbReference type="SAM" id="SignalP"/>
    </source>
</evidence>